<dbReference type="AlphaFoldDB" id="A0A235B5N0"/>
<dbReference type="Proteomes" id="UP000215459">
    <property type="component" value="Unassembled WGS sequence"/>
</dbReference>
<dbReference type="EMBL" id="NOWF01000007">
    <property type="protein sequence ID" value="OYD07279.1"/>
    <property type="molecule type" value="Genomic_DNA"/>
</dbReference>
<gene>
    <name evidence="1" type="ORF">CHM34_12950</name>
</gene>
<sequence length="116" mass="13864">MHPRKPKHSLLLFAPDVDVKLSEEIIHWIYQGVKVYLFTMDSLETQEENDHWKQFRDQGIFRWREVPFHIDFADRFKQFVDGNVTPPVLYHISVNRLILTGSNTRWNTAIPTPICW</sequence>
<comment type="caution">
    <text evidence="1">The sequence shown here is derived from an EMBL/GenBank/DDBJ whole genome shotgun (WGS) entry which is preliminary data.</text>
</comment>
<name>A0A235B5N0_9BACL</name>
<protein>
    <submittedName>
        <fullName evidence="1">Uncharacterized protein</fullName>
    </submittedName>
</protein>
<keyword evidence="2" id="KW-1185">Reference proteome</keyword>
<evidence type="ECO:0000313" key="1">
    <source>
        <dbReference type="EMBL" id="OYD07279.1"/>
    </source>
</evidence>
<organism evidence="1 2">
    <name type="scientific">Paludifilum halophilum</name>
    <dbReference type="NCBI Taxonomy" id="1642702"/>
    <lineage>
        <taxon>Bacteria</taxon>
        <taxon>Bacillati</taxon>
        <taxon>Bacillota</taxon>
        <taxon>Bacilli</taxon>
        <taxon>Bacillales</taxon>
        <taxon>Thermoactinomycetaceae</taxon>
        <taxon>Paludifilum</taxon>
    </lineage>
</organism>
<dbReference type="RefSeq" id="WP_094265023.1">
    <property type="nucleotide sequence ID" value="NZ_NOWF01000007.1"/>
</dbReference>
<evidence type="ECO:0000313" key="2">
    <source>
        <dbReference type="Proteomes" id="UP000215459"/>
    </source>
</evidence>
<accession>A0A235B5N0</accession>
<proteinExistence type="predicted"/>
<reference evidence="1 2" key="1">
    <citation type="submission" date="2017-07" db="EMBL/GenBank/DDBJ databases">
        <title>The genome sequence of Paludifilum halophilum highlights mechanisms for microbial adaptation to high salt environemnts.</title>
        <authorList>
            <person name="Belbahri L."/>
        </authorList>
    </citation>
    <scope>NUCLEOTIDE SEQUENCE [LARGE SCALE GENOMIC DNA]</scope>
    <source>
        <strain evidence="1 2">DSM 102817</strain>
    </source>
</reference>